<sequence>MKASQQSPCIADLCLHMPAAMTTKEMLNVARSSVGGSTTVARNVMTPQTITVKSITQISPGIPPNLSSGLHRTNSSFAAQKSNQVSTVLLCGIPIVSLHIEGQERLCLAQISNTLLKQFSYNEIHNRRVALGITCVQCTPVQLEILRRAGAMPVSSRRCGMITRREAERLCKSFLGNNTPPRLPEDFAFNVQHKCAWGCRGSFLPARYNSSRAKCIKCQYCGVFFSPNKFIFHSHRLSQNDKYVQPDAANFNSWRRHMMLSGQPLQEVVYAWEDVKAMFNGGTRKRLMSNAIGRASPGTQNHQRSTNSGQIRQVNINQQEQSSNGSNQAALICPIAKRLKGEKQELSTVTTAATAAVGVTTVPDTALGSSRLINQNYQSANAAAATSDITENDCYNGSGNDMSILPFSRSLMMDYVWQHAQAAKQSFVQHQHLIHHNSQLSQAHQQQQSRLKDSTAFTLPWIKPTDCLPITTHPVINNKTGQNAIIDSTVPQLINPSAFKPVLQHENAIEAIKGTAVSAAASTASLILPAGITNRLMDKFPGEPTSLALAIHTNIEQHSETHTAQPYQSLSSPTFTVHSVKRLKHNRNGTLKEYVFPSDHCLENESEAKVKLTDKGYEASSSEDHLPVEEDVLVDIETTEDDKPVQLIFGPNIGELEGDTNSTDEDDDIDVVCHDIGESESIRVAVAGNPIHLGNQSSDNESDGNLRYPNHDDKDDETDFVIEDKNATQNEGENVNTNLVTRQQDYLTSLTINASSKNFRNEYGPSECLHKHTSPSCQLEQKINKTNFLQIEGNITALNTIRFQKNMKFVFSVLGHNIQICLMHFQIKMSVIRWPDPAAIPIMYYFKSKTLIHYIVIKEMKTTLKLHKCV</sequence>
<evidence type="ECO:0000313" key="9">
    <source>
        <dbReference type="EnsemblMetazoa" id="GPPI045047-PA"/>
    </source>
</evidence>
<reference evidence="10" key="1">
    <citation type="submission" date="2015-01" db="EMBL/GenBank/DDBJ databases">
        <authorList>
            <person name="Aksoy S."/>
            <person name="Warren W."/>
            <person name="Wilson R.K."/>
        </authorList>
    </citation>
    <scope>NUCLEOTIDE SEQUENCE [LARGE SCALE GENOMIC DNA]</scope>
    <source>
        <strain evidence="10">IAEA</strain>
    </source>
</reference>
<dbReference type="SMART" id="SM01046">
    <property type="entry name" value="c-SKI_SMAD_bind"/>
    <property type="match status" value="1"/>
</dbReference>
<dbReference type="EnsemblMetazoa" id="GPPI045047-RA">
    <property type="protein sequence ID" value="GPPI045047-PA"/>
    <property type="gene ID" value="GPPI045047"/>
</dbReference>
<accession>A0A1B0BZF1</accession>
<evidence type="ECO:0000256" key="2">
    <source>
        <dbReference type="ARBA" id="ARBA00009513"/>
    </source>
</evidence>
<evidence type="ECO:0000256" key="1">
    <source>
        <dbReference type="ARBA" id="ARBA00004123"/>
    </source>
</evidence>
<dbReference type="Gene3D" id="3.10.260.20">
    <property type="entry name" value="Ski"/>
    <property type="match status" value="1"/>
</dbReference>
<evidence type="ECO:0000313" key="10">
    <source>
        <dbReference type="Proteomes" id="UP000092460"/>
    </source>
</evidence>
<feature type="region of interest" description="Disordered" evidence="7">
    <location>
        <begin position="691"/>
        <end position="717"/>
    </location>
</feature>
<dbReference type="GO" id="GO:0000981">
    <property type="term" value="F:DNA-binding transcription factor activity, RNA polymerase II-specific"/>
    <property type="evidence" value="ECO:0007669"/>
    <property type="project" value="TreeGrafter"/>
</dbReference>
<keyword evidence="6" id="KW-0539">Nucleus</keyword>
<dbReference type="VEuPathDB" id="VectorBase:GPPI045047"/>
<keyword evidence="3" id="KW-0678">Repressor</keyword>
<dbReference type="GO" id="GO:0005667">
    <property type="term" value="C:transcription regulator complex"/>
    <property type="evidence" value="ECO:0007669"/>
    <property type="project" value="TreeGrafter"/>
</dbReference>
<evidence type="ECO:0000259" key="8">
    <source>
        <dbReference type="SMART" id="SM01046"/>
    </source>
</evidence>
<dbReference type="GO" id="GO:0046332">
    <property type="term" value="F:SMAD binding"/>
    <property type="evidence" value="ECO:0007669"/>
    <property type="project" value="InterPro"/>
</dbReference>
<dbReference type="CDD" id="cd21080">
    <property type="entry name" value="DHD_Skor"/>
    <property type="match status" value="1"/>
</dbReference>
<dbReference type="InterPro" id="IPR023216">
    <property type="entry name" value="Tscrpt_reg_SKI_SnoN"/>
</dbReference>
<dbReference type="Pfam" id="PF02437">
    <property type="entry name" value="Ski_Sno_DHD"/>
    <property type="match status" value="1"/>
</dbReference>
<dbReference type="InterPro" id="IPR010919">
    <property type="entry name" value="SAND-like_dom_sf"/>
</dbReference>
<dbReference type="GO" id="GO:0000978">
    <property type="term" value="F:RNA polymerase II cis-regulatory region sequence-specific DNA binding"/>
    <property type="evidence" value="ECO:0007669"/>
    <property type="project" value="TreeGrafter"/>
</dbReference>
<dbReference type="Proteomes" id="UP000092460">
    <property type="component" value="Unassembled WGS sequence"/>
</dbReference>
<dbReference type="PANTHER" id="PTHR10005:SF26">
    <property type="entry name" value="CORL"/>
    <property type="match status" value="1"/>
</dbReference>
<keyword evidence="4" id="KW-0805">Transcription regulation</keyword>
<dbReference type="Pfam" id="PF08782">
    <property type="entry name" value="c-SKI_SMAD_bind"/>
    <property type="match status" value="1"/>
</dbReference>
<keyword evidence="10" id="KW-1185">Reference proteome</keyword>
<comment type="subcellular location">
    <subcellularLocation>
        <location evidence="1">Nucleus</location>
    </subcellularLocation>
</comment>
<dbReference type="EMBL" id="JXJN01023108">
    <property type="status" value="NOT_ANNOTATED_CDS"/>
    <property type="molecule type" value="Genomic_DNA"/>
</dbReference>
<dbReference type="PANTHER" id="PTHR10005">
    <property type="entry name" value="SKI ONCOGENE-RELATED"/>
    <property type="match status" value="1"/>
</dbReference>
<dbReference type="FunFam" id="3.10.390.10:FF:000001">
    <property type="entry name" value="SKI family transcriptional corepressor 1"/>
    <property type="match status" value="1"/>
</dbReference>
<dbReference type="GO" id="GO:0000122">
    <property type="term" value="P:negative regulation of transcription by RNA polymerase II"/>
    <property type="evidence" value="ECO:0007669"/>
    <property type="project" value="TreeGrafter"/>
</dbReference>
<dbReference type="InterPro" id="IPR003380">
    <property type="entry name" value="SKI/SNO/DAC"/>
</dbReference>
<dbReference type="AlphaFoldDB" id="A0A1B0BZF1"/>
<name>A0A1B0BZF1_9MUSC</name>
<dbReference type="EMBL" id="JXJN01023109">
    <property type="status" value="NOT_ANNOTATED_CDS"/>
    <property type="molecule type" value="Genomic_DNA"/>
</dbReference>
<evidence type="ECO:0000256" key="5">
    <source>
        <dbReference type="ARBA" id="ARBA00023163"/>
    </source>
</evidence>
<dbReference type="SUPFAM" id="SSF46955">
    <property type="entry name" value="Putative DNA-binding domain"/>
    <property type="match status" value="1"/>
</dbReference>
<dbReference type="STRING" id="67801.A0A1B0BZF1"/>
<dbReference type="FunFam" id="3.10.260.20:FF:000003">
    <property type="entry name" value="SKI family transcriptional corepressor 1 homolog-B-like"/>
    <property type="match status" value="1"/>
</dbReference>
<dbReference type="InterPro" id="IPR009061">
    <property type="entry name" value="DNA-bd_dom_put_sf"/>
</dbReference>
<evidence type="ECO:0000256" key="4">
    <source>
        <dbReference type="ARBA" id="ARBA00023015"/>
    </source>
</evidence>
<organism evidence="9 10">
    <name type="scientific">Glossina palpalis gambiensis</name>
    <dbReference type="NCBI Taxonomy" id="67801"/>
    <lineage>
        <taxon>Eukaryota</taxon>
        <taxon>Metazoa</taxon>
        <taxon>Ecdysozoa</taxon>
        <taxon>Arthropoda</taxon>
        <taxon>Hexapoda</taxon>
        <taxon>Insecta</taxon>
        <taxon>Pterygota</taxon>
        <taxon>Neoptera</taxon>
        <taxon>Endopterygota</taxon>
        <taxon>Diptera</taxon>
        <taxon>Brachycera</taxon>
        <taxon>Muscomorpha</taxon>
        <taxon>Hippoboscoidea</taxon>
        <taxon>Glossinidae</taxon>
        <taxon>Glossina</taxon>
    </lineage>
</organism>
<dbReference type="InterPro" id="IPR014890">
    <property type="entry name" value="c-SKI_SMAD4-bd_dom"/>
</dbReference>
<dbReference type="GO" id="GO:0005634">
    <property type="term" value="C:nucleus"/>
    <property type="evidence" value="ECO:0007669"/>
    <property type="project" value="UniProtKB-SubCell"/>
</dbReference>
<dbReference type="GO" id="GO:0030514">
    <property type="term" value="P:negative regulation of BMP signaling pathway"/>
    <property type="evidence" value="ECO:0007669"/>
    <property type="project" value="TreeGrafter"/>
</dbReference>
<keyword evidence="5" id="KW-0804">Transcription</keyword>
<protein>
    <recommendedName>
        <fullName evidence="8">c-SKI SMAD4-binding domain-containing protein</fullName>
    </recommendedName>
</protein>
<dbReference type="SUPFAM" id="SSF63763">
    <property type="entry name" value="SAND domain-like"/>
    <property type="match status" value="1"/>
</dbReference>
<proteinExistence type="inferred from homology"/>
<dbReference type="GO" id="GO:0005737">
    <property type="term" value="C:cytoplasm"/>
    <property type="evidence" value="ECO:0007669"/>
    <property type="project" value="TreeGrafter"/>
</dbReference>
<evidence type="ECO:0000256" key="3">
    <source>
        <dbReference type="ARBA" id="ARBA00022491"/>
    </source>
</evidence>
<dbReference type="InterPro" id="IPR037000">
    <property type="entry name" value="Ski_DNA-bd_sf"/>
</dbReference>
<evidence type="ECO:0000256" key="7">
    <source>
        <dbReference type="SAM" id="MobiDB-lite"/>
    </source>
</evidence>
<reference evidence="9" key="2">
    <citation type="submission" date="2020-05" db="UniProtKB">
        <authorList>
            <consortium name="EnsemblMetazoa"/>
        </authorList>
    </citation>
    <scope>IDENTIFICATION</scope>
    <source>
        <strain evidence="9">IAEA</strain>
    </source>
</reference>
<evidence type="ECO:0000256" key="6">
    <source>
        <dbReference type="ARBA" id="ARBA00023242"/>
    </source>
</evidence>
<feature type="domain" description="c-SKI SMAD4-binding" evidence="8">
    <location>
        <begin position="188"/>
        <end position="280"/>
    </location>
</feature>
<comment type="similarity">
    <text evidence="2">Belongs to the SKI family.</text>
</comment>
<dbReference type="Gene3D" id="3.10.390.10">
    <property type="entry name" value="SAND domain-like"/>
    <property type="match status" value="1"/>
</dbReference>